<evidence type="ECO:0000256" key="9">
    <source>
        <dbReference type="ARBA" id="ARBA00023315"/>
    </source>
</evidence>
<dbReference type="AlphaFoldDB" id="A0A167E933"/>
<dbReference type="OrthoDB" id="10039049at2759"/>
<evidence type="ECO:0000256" key="2">
    <source>
        <dbReference type="ARBA" id="ARBA00005189"/>
    </source>
</evidence>
<evidence type="ECO:0000256" key="8">
    <source>
        <dbReference type="ARBA" id="ARBA00023136"/>
    </source>
</evidence>
<feature type="region of interest" description="Disordered" evidence="13">
    <location>
        <begin position="246"/>
        <end position="298"/>
    </location>
</feature>
<feature type="transmembrane region" description="Helical" evidence="14">
    <location>
        <begin position="597"/>
        <end position="617"/>
    </location>
</feature>
<comment type="pathway">
    <text evidence="2">Lipid metabolism.</text>
</comment>
<dbReference type="KEGG" id="slb:AWJ20_4739"/>
<feature type="transmembrane region" description="Helical" evidence="14">
    <location>
        <begin position="534"/>
        <end position="551"/>
    </location>
</feature>
<feature type="compositionally biased region" description="Polar residues" evidence="13">
    <location>
        <begin position="246"/>
        <end position="279"/>
    </location>
</feature>
<evidence type="ECO:0000313" key="16">
    <source>
        <dbReference type="Proteomes" id="UP000189580"/>
    </source>
</evidence>
<dbReference type="EMBL" id="CP014502">
    <property type="protein sequence ID" value="ANB13792.1"/>
    <property type="molecule type" value="Genomic_DNA"/>
</dbReference>
<evidence type="ECO:0000256" key="3">
    <source>
        <dbReference type="ARBA" id="ARBA00009010"/>
    </source>
</evidence>
<evidence type="ECO:0000256" key="14">
    <source>
        <dbReference type="SAM" id="Phobius"/>
    </source>
</evidence>
<organism evidence="15 16">
    <name type="scientific">Sugiyamaella lignohabitans</name>
    <dbReference type="NCBI Taxonomy" id="796027"/>
    <lineage>
        <taxon>Eukaryota</taxon>
        <taxon>Fungi</taxon>
        <taxon>Dikarya</taxon>
        <taxon>Ascomycota</taxon>
        <taxon>Saccharomycotina</taxon>
        <taxon>Dipodascomycetes</taxon>
        <taxon>Dipodascales</taxon>
        <taxon>Trichomonascaceae</taxon>
        <taxon>Sugiyamaella</taxon>
    </lineage>
</organism>
<dbReference type="GO" id="GO:0019432">
    <property type="term" value="P:triglyceride biosynthetic process"/>
    <property type="evidence" value="ECO:0007669"/>
    <property type="project" value="TreeGrafter"/>
</dbReference>
<evidence type="ECO:0000256" key="1">
    <source>
        <dbReference type="ARBA" id="ARBA00004477"/>
    </source>
</evidence>
<feature type="region of interest" description="Disordered" evidence="13">
    <location>
        <begin position="22"/>
        <end position="87"/>
    </location>
</feature>
<feature type="transmembrane region" description="Helical" evidence="14">
    <location>
        <begin position="419"/>
        <end position="438"/>
    </location>
</feature>
<feature type="transmembrane region" description="Helical" evidence="14">
    <location>
        <begin position="213"/>
        <end position="233"/>
    </location>
</feature>
<reference evidence="15 16" key="1">
    <citation type="submission" date="2016-02" db="EMBL/GenBank/DDBJ databases">
        <title>Complete genome sequence and transcriptome regulation of the pentose utilising yeast Sugiyamaella lignohabitans.</title>
        <authorList>
            <person name="Bellasio M."/>
            <person name="Peymann A."/>
            <person name="Valli M."/>
            <person name="Sipitzky M."/>
            <person name="Graf A."/>
            <person name="Sauer M."/>
            <person name="Marx H."/>
            <person name="Mattanovich D."/>
        </authorList>
    </citation>
    <scope>NUCLEOTIDE SEQUENCE [LARGE SCALE GENOMIC DNA]</scope>
    <source>
        <strain evidence="15 16">CBS 10342</strain>
    </source>
</reference>
<feature type="transmembrane region" description="Helical" evidence="14">
    <location>
        <begin position="303"/>
        <end position="325"/>
    </location>
</feature>
<feature type="active site" evidence="12">
    <location>
        <position position="552"/>
    </location>
</feature>
<dbReference type="Pfam" id="PF03062">
    <property type="entry name" value="MBOAT"/>
    <property type="match status" value="1"/>
</dbReference>
<evidence type="ECO:0000256" key="10">
    <source>
        <dbReference type="ARBA" id="ARBA00023568"/>
    </source>
</evidence>
<dbReference type="InterPro" id="IPR014371">
    <property type="entry name" value="Oat_ACAT_DAG_ARE"/>
</dbReference>
<feature type="region of interest" description="Disordered" evidence="13">
    <location>
        <begin position="106"/>
        <end position="147"/>
    </location>
</feature>
<feature type="compositionally biased region" description="Low complexity" evidence="13">
    <location>
        <begin position="280"/>
        <end position="294"/>
    </location>
</feature>
<keyword evidence="16" id="KW-1185">Reference proteome</keyword>
<comment type="subcellular location">
    <subcellularLocation>
        <location evidence="1 11">Endoplasmic reticulum membrane</location>
        <topology evidence="1 11">Multi-pass membrane protein</topology>
    </subcellularLocation>
</comment>
<dbReference type="RefSeq" id="XP_018736269.1">
    <property type="nucleotide sequence ID" value="XM_018881829.1"/>
</dbReference>
<sequence length="628" mass="70167">MEQGSTSTMSSLVYLPRQKPFHRKLTPTTSPLAMSPNLHGISTGTSYGKQLGGKLADKDKLSSSHYNSNPNSSPNSNSNSYSYTDSEVLSPAQIHSQTQTQILEPPRFHTHSPHSRAHTHASGLSHKSNTGLTRKKSNSSTSGYLPHYKPIHTKSSASILSLSKHSPTSSYTGFRHLAMIVLTLGNLRLMIHDYQTYGFIMTLYRLGISQSDLNVAGLLLLSTPIHLFIALLIELGASKTVSNANHTTSEADNAHQVDSTSGITTGSRLGSKENSSVDVPTSTTKNSKASSNPTEPNKPHKKYLWKLFAALHTINATLVLIISSYTVYTSIWHPLIGTVIECHSIILCLKVSSYALTNRDLRDAYLEDAPVPELYGPSKYPHNLTIGNLVYFWWAPTLVYQPEYPRAPKVRYGFLVNRVLEMVGTIVLIWFLSGQYAVPILESSLVHFQNADLGQICETIMRLSTVSIVVWLLGFFFIFQSYLNFLAELLRFGDRDFYQDWWNAGSVGTYWRLWNKPVSNYFRRHFYAPLLKRGWTPMSSSLVVFFISAVLHELVVGIPTRNVIGVAFVCMMLQVPLIMVTAPLEKMRGPATTVGNCIFWLSFFLGQPVAVLMYYFAWNVKNGTHIKI</sequence>
<dbReference type="GO" id="GO:0004144">
    <property type="term" value="F:diacylglycerol O-acyltransferase activity"/>
    <property type="evidence" value="ECO:0007669"/>
    <property type="project" value="UniProtKB-ARBA"/>
</dbReference>
<accession>A0A167E933</accession>
<dbReference type="GO" id="GO:0005789">
    <property type="term" value="C:endoplasmic reticulum membrane"/>
    <property type="evidence" value="ECO:0007669"/>
    <property type="project" value="UniProtKB-SubCell"/>
</dbReference>
<evidence type="ECO:0000256" key="13">
    <source>
        <dbReference type="SAM" id="MobiDB-lite"/>
    </source>
</evidence>
<keyword evidence="6 11" id="KW-0256">Endoplasmic reticulum</keyword>
<keyword evidence="7 14" id="KW-1133">Transmembrane helix</keyword>
<dbReference type="PIRSF" id="PIRSF000439">
    <property type="entry name" value="Oat_ACAT_DAG_ARE"/>
    <property type="match status" value="1"/>
</dbReference>
<evidence type="ECO:0000256" key="6">
    <source>
        <dbReference type="ARBA" id="ARBA00022824"/>
    </source>
</evidence>
<keyword evidence="9 11" id="KW-0012">Acyltransferase</keyword>
<feature type="transmembrane region" description="Helical" evidence="14">
    <location>
        <begin position="468"/>
        <end position="487"/>
    </location>
</feature>
<evidence type="ECO:0000256" key="7">
    <source>
        <dbReference type="ARBA" id="ARBA00022989"/>
    </source>
</evidence>
<evidence type="ECO:0000256" key="5">
    <source>
        <dbReference type="ARBA" id="ARBA00022692"/>
    </source>
</evidence>
<comment type="function">
    <text evidence="10">Sterol O-acyltransferase that catalyzes the formation of stery esters.</text>
</comment>
<dbReference type="PANTHER" id="PTHR10408:SF7">
    <property type="entry name" value="DIACYLGLYCEROL O-ACYLTRANSFERASE 1"/>
    <property type="match status" value="1"/>
</dbReference>
<proteinExistence type="inferred from homology"/>
<keyword evidence="4 11" id="KW-0808">Transferase</keyword>
<protein>
    <recommendedName>
        <fullName evidence="11">O-acyltransferase</fullName>
    </recommendedName>
</protein>
<dbReference type="PANTHER" id="PTHR10408">
    <property type="entry name" value="STEROL O-ACYLTRANSFERASE"/>
    <property type="match status" value="1"/>
</dbReference>
<dbReference type="InterPro" id="IPR004299">
    <property type="entry name" value="MBOAT_fam"/>
</dbReference>
<name>A0A167E933_9ASCO</name>
<dbReference type="Proteomes" id="UP000189580">
    <property type="component" value="Chromosome d"/>
</dbReference>
<evidence type="ECO:0000256" key="11">
    <source>
        <dbReference type="PIRNR" id="PIRNR000439"/>
    </source>
</evidence>
<evidence type="ECO:0000313" key="15">
    <source>
        <dbReference type="EMBL" id="ANB13792.1"/>
    </source>
</evidence>
<keyword evidence="8 11" id="KW-0472">Membrane</keyword>
<keyword evidence="5 14" id="KW-0812">Transmembrane</keyword>
<evidence type="ECO:0000256" key="4">
    <source>
        <dbReference type="ARBA" id="ARBA00022679"/>
    </source>
</evidence>
<feature type="transmembrane region" description="Helical" evidence="14">
    <location>
        <begin position="563"/>
        <end position="585"/>
    </location>
</feature>
<feature type="compositionally biased region" description="Low complexity" evidence="13">
    <location>
        <begin position="63"/>
        <end position="83"/>
    </location>
</feature>
<feature type="compositionally biased region" description="Basic residues" evidence="13">
    <location>
        <begin position="108"/>
        <end position="119"/>
    </location>
</feature>
<comment type="similarity">
    <text evidence="3 11">Belongs to the membrane-bound acyltransferase family. Sterol o-acyltransferase subfamily.</text>
</comment>
<feature type="compositionally biased region" description="Polar residues" evidence="13">
    <location>
        <begin position="125"/>
        <end position="143"/>
    </location>
</feature>
<dbReference type="GeneID" id="30036903"/>
<evidence type="ECO:0000256" key="12">
    <source>
        <dbReference type="PIRSR" id="PIRSR000439-1"/>
    </source>
</evidence>
<gene>
    <name evidence="15" type="primary">ARE2</name>
    <name evidence="15" type="ORF">AWJ20_4739</name>
</gene>